<accession>A0A2N9GW54</accession>
<dbReference type="GO" id="GO:0006950">
    <property type="term" value="P:response to stress"/>
    <property type="evidence" value="ECO:0007669"/>
    <property type="project" value="UniProtKB-ARBA"/>
</dbReference>
<comment type="similarity">
    <text evidence="2">Belongs to the AAA ATPase family. BCS1 subfamily.</text>
</comment>
<dbReference type="InterPro" id="IPR027417">
    <property type="entry name" value="P-loop_NTPase"/>
</dbReference>
<evidence type="ECO:0000256" key="5">
    <source>
        <dbReference type="ARBA" id="ARBA00049360"/>
    </source>
</evidence>
<dbReference type="InterPro" id="IPR003593">
    <property type="entry name" value="AAA+_ATPase"/>
</dbReference>
<dbReference type="EMBL" id="OIVN01002079">
    <property type="protein sequence ID" value="SPD00373.1"/>
    <property type="molecule type" value="Genomic_DNA"/>
</dbReference>
<evidence type="ECO:0000313" key="7">
    <source>
        <dbReference type="EMBL" id="SPD00373.1"/>
    </source>
</evidence>
<evidence type="ECO:0000256" key="4">
    <source>
        <dbReference type="ARBA" id="ARBA00022842"/>
    </source>
</evidence>
<dbReference type="InterPro" id="IPR003959">
    <property type="entry name" value="ATPase_AAA_core"/>
</dbReference>
<evidence type="ECO:0000313" key="8">
    <source>
        <dbReference type="EMBL" id="SPD03639.1"/>
    </source>
</evidence>
<name>A0A2N9GW54_FAGSY</name>
<dbReference type="GO" id="GO:0016887">
    <property type="term" value="F:ATP hydrolysis activity"/>
    <property type="evidence" value="ECO:0007669"/>
    <property type="project" value="InterPro"/>
</dbReference>
<sequence>MPASMTTLFSAYASITTFLMLIRTLVNELLPSEIRSYLLSLFHYFFTTPSSSNQLTLIIDQESRFTHNQIYEAATVYLRTKTSPSTERLKVSKTTRQKNVTVSIVKGETIIDFFENFELKWKYSSEREHEHEPEKTFFELSFDNKFKETVMGSYLPHVLATWVEIKEKEKVVKLYTRNYNGGDDDEYGSRRGWGSINLEHPVTFEKLAMDPELKQGIMDDLDRFVRRKKYYKSVGKAWKRGYLLYGPPGTGKSSLIAAMANYLKFDIYDLELSQVYNDSNLRRILMSTSNRSILAIEDIDCSVVQDRENGSEDHQDSNTNNKVTLSGMLNFIDGLWSSCGDERIFVFTTNHKDRLDPALLRPGRMDVHIHLSYCTIKGFKLLASNYLDIHGHHPLFEEIEGLIETAKVTPAEVAEELMKSDDADVAFGGLVNFLKQKMVEGNGIMNEKVNDVEIQEA</sequence>
<comment type="cofactor">
    <cofactor evidence="1">
        <name>Mg(2+)</name>
        <dbReference type="ChEBI" id="CHEBI:18420"/>
    </cofactor>
</comment>
<dbReference type="PANTHER" id="PTHR23070">
    <property type="entry name" value="BCS1 AAA-TYPE ATPASE"/>
    <property type="match status" value="1"/>
</dbReference>
<dbReference type="GO" id="GO:0005524">
    <property type="term" value="F:ATP binding"/>
    <property type="evidence" value="ECO:0007669"/>
    <property type="project" value="InterPro"/>
</dbReference>
<dbReference type="SMART" id="SM00382">
    <property type="entry name" value="AAA"/>
    <property type="match status" value="1"/>
</dbReference>
<gene>
    <name evidence="7" type="ORF">FSB_LOCUS28255</name>
    <name evidence="8" type="ORF">FSB_LOCUS31521</name>
</gene>
<dbReference type="Pfam" id="PF14363">
    <property type="entry name" value="AAA_assoc"/>
    <property type="match status" value="1"/>
</dbReference>
<keyword evidence="4" id="KW-0460">Magnesium</keyword>
<proteinExistence type="inferred from homology"/>
<feature type="domain" description="AAA+ ATPase" evidence="6">
    <location>
        <begin position="238"/>
        <end position="375"/>
    </location>
</feature>
<evidence type="ECO:0000256" key="1">
    <source>
        <dbReference type="ARBA" id="ARBA00001946"/>
    </source>
</evidence>
<dbReference type="CDD" id="cd19510">
    <property type="entry name" value="RecA-like_BCS1"/>
    <property type="match status" value="1"/>
</dbReference>
<dbReference type="InterPro" id="IPR058017">
    <property type="entry name" value="At3g28540-like_C"/>
</dbReference>
<evidence type="ECO:0000256" key="2">
    <source>
        <dbReference type="ARBA" id="ARBA00007448"/>
    </source>
</evidence>
<comment type="catalytic activity">
    <reaction evidence="5">
        <text>ATP + H2O = ADP + phosphate + H(+)</text>
        <dbReference type="Rhea" id="RHEA:13065"/>
        <dbReference type="ChEBI" id="CHEBI:15377"/>
        <dbReference type="ChEBI" id="CHEBI:15378"/>
        <dbReference type="ChEBI" id="CHEBI:30616"/>
        <dbReference type="ChEBI" id="CHEBI:43474"/>
        <dbReference type="ChEBI" id="CHEBI:456216"/>
    </reaction>
</comment>
<dbReference type="Pfam" id="PF00004">
    <property type="entry name" value="AAA"/>
    <property type="match status" value="1"/>
</dbReference>
<evidence type="ECO:0000259" key="6">
    <source>
        <dbReference type="SMART" id="SM00382"/>
    </source>
</evidence>
<dbReference type="EMBL" id="OIVN01002441">
    <property type="protein sequence ID" value="SPD03639.1"/>
    <property type="molecule type" value="Genomic_DNA"/>
</dbReference>
<organism evidence="8">
    <name type="scientific">Fagus sylvatica</name>
    <name type="common">Beechnut</name>
    <dbReference type="NCBI Taxonomy" id="28930"/>
    <lineage>
        <taxon>Eukaryota</taxon>
        <taxon>Viridiplantae</taxon>
        <taxon>Streptophyta</taxon>
        <taxon>Embryophyta</taxon>
        <taxon>Tracheophyta</taxon>
        <taxon>Spermatophyta</taxon>
        <taxon>Magnoliopsida</taxon>
        <taxon>eudicotyledons</taxon>
        <taxon>Gunneridae</taxon>
        <taxon>Pentapetalae</taxon>
        <taxon>rosids</taxon>
        <taxon>fabids</taxon>
        <taxon>Fagales</taxon>
        <taxon>Fagaceae</taxon>
        <taxon>Fagus</taxon>
    </lineage>
</organism>
<evidence type="ECO:0000256" key="3">
    <source>
        <dbReference type="ARBA" id="ARBA00022801"/>
    </source>
</evidence>
<dbReference type="InterPro" id="IPR025753">
    <property type="entry name" value="AAA_N_dom"/>
</dbReference>
<dbReference type="Gene3D" id="6.10.280.40">
    <property type="match status" value="1"/>
</dbReference>
<dbReference type="Pfam" id="PF25568">
    <property type="entry name" value="AAA_lid_At3g28540"/>
    <property type="match status" value="1"/>
</dbReference>
<dbReference type="Gene3D" id="3.40.50.300">
    <property type="entry name" value="P-loop containing nucleotide triphosphate hydrolases"/>
    <property type="match status" value="1"/>
</dbReference>
<reference evidence="8" key="1">
    <citation type="submission" date="2018-02" db="EMBL/GenBank/DDBJ databases">
        <authorList>
            <person name="Cohen D.B."/>
            <person name="Kent A.D."/>
        </authorList>
    </citation>
    <scope>NUCLEOTIDE SEQUENCE</scope>
</reference>
<keyword evidence="3" id="KW-0378">Hydrolase</keyword>
<dbReference type="InterPro" id="IPR050747">
    <property type="entry name" value="Mitochondrial_chaperone_BCS1"/>
</dbReference>
<dbReference type="AlphaFoldDB" id="A0A2N9GW54"/>
<dbReference type="SUPFAM" id="SSF52540">
    <property type="entry name" value="P-loop containing nucleoside triphosphate hydrolases"/>
    <property type="match status" value="1"/>
</dbReference>
<protein>
    <recommendedName>
        <fullName evidence="6">AAA+ ATPase domain-containing protein</fullName>
    </recommendedName>
</protein>